<dbReference type="RefSeq" id="XP_005647098.1">
    <property type="nucleotide sequence ID" value="XM_005647041.1"/>
</dbReference>
<dbReference type="InterPro" id="IPR044674">
    <property type="entry name" value="EDEM1/2/3"/>
</dbReference>
<name>I0YVY5_COCSC</name>
<protein>
    <recommendedName>
        <fullName evidence="7">alpha-1,2-Mannosidase</fullName>
        <ecNumber evidence="7">3.2.1.-</ecNumber>
    </recommendedName>
</protein>
<feature type="active site" description="Proton donor" evidence="5">
    <location>
        <position position="327"/>
    </location>
</feature>
<evidence type="ECO:0000256" key="7">
    <source>
        <dbReference type="RuleBase" id="RU361193"/>
    </source>
</evidence>
<evidence type="ECO:0000256" key="8">
    <source>
        <dbReference type="SAM" id="MobiDB-lite"/>
    </source>
</evidence>
<evidence type="ECO:0000256" key="6">
    <source>
        <dbReference type="PIRSR" id="PIRSR601382-2"/>
    </source>
</evidence>
<dbReference type="InterPro" id="IPR012341">
    <property type="entry name" value="6hp_glycosidase-like_sf"/>
</dbReference>
<evidence type="ECO:0000256" key="4">
    <source>
        <dbReference type="ARBA" id="ARBA00023180"/>
    </source>
</evidence>
<feature type="active site" description="Proton donor" evidence="5">
    <location>
        <position position="88"/>
    </location>
</feature>
<comment type="caution">
    <text evidence="9">The sequence shown here is derived from an EMBL/GenBank/DDBJ whole genome shotgun (WGS) entry which is preliminary data.</text>
</comment>
<feature type="active site" evidence="5">
    <location>
        <position position="348"/>
    </location>
</feature>
<dbReference type="GO" id="GO:0005509">
    <property type="term" value="F:calcium ion binding"/>
    <property type="evidence" value="ECO:0007669"/>
    <property type="project" value="InterPro"/>
</dbReference>
<dbReference type="Proteomes" id="UP000007264">
    <property type="component" value="Unassembled WGS sequence"/>
</dbReference>
<dbReference type="PANTHER" id="PTHR45679">
    <property type="entry name" value="ER DEGRADATION-ENHANCING ALPHA-MANNOSIDASE-LIKE PROTEIN 2"/>
    <property type="match status" value="1"/>
</dbReference>
<keyword evidence="6" id="KW-0479">Metal-binding</keyword>
<proteinExistence type="inferred from homology"/>
<dbReference type="Pfam" id="PF01532">
    <property type="entry name" value="Glyco_hydro_47"/>
    <property type="match status" value="1"/>
</dbReference>
<dbReference type="GO" id="GO:0016020">
    <property type="term" value="C:membrane"/>
    <property type="evidence" value="ECO:0007669"/>
    <property type="project" value="InterPro"/>
</dbReference>
<evidence type="ECO:0000256" key="5">
    <source>
        <dbReference type="PIRSR" id="PIRSR601382-1"/>
    </source>
</evidence>
<comment type="similarity">
    <text evidence="2 7">Belongs to the glycosyl hydrolase 47 family.</text>
</comment>
<keyword evidence="10" id="KW-1185">Reference proteome</keyword>
<keyword evidence="7 9" id="KW-0378">Hydrolase</keyword>
<comment type="cofactor">
    <cofactor evidence="6">
        <name>Ca(2+)</name>
        <dbReference type="ChEBI" id="CHEBI:29108"/>
    </cofactor>
</comment>
<gene>
    <name evidence="9" type="ORF">COCSUDRAFT_16188</name>
</gene>
<accession>I0YVY5</accession>
<keyword evidence="3" id="KW-0256">Endoplasmic reticulum</keyword>
<dbReference type="EMBL" id="AGSI01000009">
    <property type="protein sequence ID" value="EIE22554.1"/>
    <property type="molecule type" value="Genomic_DNA"/>
</dbReference>
<comment type="subcellular location">
    <subcellularLocation>
        <location evidence="1">Endoplasmic reticulum</location>
    </subcellularLocation>
</comment>
<keyword evidence="7" id="KW-0326">Glycosidase</keyword>
<keyword evidence="4" id="KW-0325">Glycoprotein</keyword>
<dbReference type="EC" id="3.2.1.-" evidence="7"/>
<dbReference type="KEGG" id="csl:COCSUDRAFT_16188"/>
<dbReference type="GO" id="GO:0004571">
    <property type="term" value="F:mannosyl-oligosaccharide 1,2-alpha-mannosidase activity"/>
    <property type="evidence" value="ECO:0007669"/>
    <property type="project" value="InterPro"/>
</dbReference>
<feature type="active site" evidence="5">
    <location>
        <position position="227"/>
    </location>
</feature>
<dbReference type="AlphaFoldDB" id="I0YVY5"/>
<sequence>MRLCLRRDEAREMFFFGFDNYLKHGLPKDEVRPISCRGHDSQGGIAITLIDSLDTLLLMGGERQLVEAVRWLEQNISFDLDKRVHVFELTIRALGGLLSTHVLLTRNAAIMPEYSGGLLRLATDLGDRLLPAFETPSGIPLSWVNLRKGVPAGETRVTCTACAGTLLLELGLLSRLTGNPVYEHKALHAARQVYGIRSTATGLVGNTLNADSLNWERLDASIGAGVDSFYEYLLKAYLQFGDEEYLNMFSNLYAAAMRHLRPADAGWAARGWLGEVHLHSGVVMQPWISSLSAFWPGLQALIGQTDDAALLHGNWTAAWKTFGWLPELFDAGVTQRHPLQRGYPLRPELIESTYLLHAATGDGAYLEAGRLFQSTLAEHNRQKCGFASVADVATGALEDTMESFFLSETTKYLYLLNSNATALPDHYIFSTEGHLLPVLASPGDSGDVGGECRLPKTSEGRQGERAIAGGVEGDAEGNEGVGGGRTLIGDPW</sequence>
<keyword evidence="6" id="KW-0106">Calcium</keyword>
<evidence type="ECO:0000256" key="1">
    <source>
        <dbReference type="ARBA" id="ARBA00004240"/>
    </source>
</evidence>
<feature type="region of interest" description="Disordered" evidence="8">
    <location>
        <begin position="469"/>
        <end position="492"/>
    </location>
</feature>
<dbReference type="GO" id="GO:0005975">
    <property type="term" value="P:carbohydrate metabolic process"/>
    <property type="evidence" value="ECO:0007669"/>
    <property type="project" value="InterPro"/>
</dbReference>
<evidence type="ECO:0000256" key="2">
    <source>
        <dbReference type="ARBA" id="ARBA00007658"/>
    </source>
</evidence>
<reference evidence="9 10" key="1">
    <citation type="journal article" date="2012" name="Genome Biol.">
        <title>The genome of the polar eukaryotic microalga coccomyxa subellipsoidea reveals traits of cold adaptation.</title>
        <authorList>
            <person name="Blanc G."/>
            <person name="Agarkova I."/>
            <person name="Grimwood J."/>
            <person name="Kuo A."/>
            <person name="Brueggeman A."/>
            <person name="Dunigan D."/>
            <person name="Gurnon J."/>
            <person name="Ladunga I."/>
            <person name="Lindquist E."/>
            <person name="Lucas S."/>
            <person name="Pangilinan J."/>
            <person name="Proschold T."/>
            <person name="Salamov A."/>
            <person name="Schmutz J."/>
            <person name="Weeks D."/>
            <person name="Yamada T."/>
            <person name="Claverie J.M."/>
            <person name="Grigoriev I."/>
            <person name="Van Etten J."/>
            <person name="Lomsadze A."/>
            <person name="Borodovsky M."/>
        </authorList>
    </citation>
    <scope>NUCLEOTIDE SEQUENCE [LARGE SCALE GENOMIC DNA]</scope>
    <source>
        <strain evidence="9 10">C-169</strain>
    </source>
</reference>
<evidence type="ECO:0000256" key="3">
    <source>
        <dbReference type="ARBA" id="ARBA00022824"/>
    </source>
</evidence>
<feature type="binding site" evidence="6">
    <location>
        <position position="431"/>
    </location>
    <ligand>
        <name>Ca(2+)</name>
        <dbReference type="ChEBI" id="CHEBI:29108"/>
    </ligand>
</feature>
<dbReference type="OrthoDB" id="8118055at2759"/>
<dbReference type="PRINTS" id="PR00747">
    <property type="entry name" value="GLYHDRLASE47"/>
</dbReference>
<dbReference type="STRING" id="574566.I0YVY5"/>
<dbReference type="SUPFAM" id="SSF48225">
    <property type="entry name" value="Seven-hairpin glycosidases"/>
    <property type="match status" value="1"/>
</dbReference>
<dbReference type="InterPro" id="IPR036026">
    <property type="entry name" value="Seven-hairpin_glycosidases"/>
</dbReference>
<dbReference type="GO" id="GO:0044322">
    <property type="term" value="C:endoplasmic reticulum quality control compartment"/>
    <property type="evidence" value="ECO:0007669"/>
    <property type="project" value="GOC"/>
</dbReference>
<dbReference type="GeneID" id="17040542"/>
<organism evidence="9 10">
    <name type="scientific">Coccomyxa subellipsoidea (strain C-169)</name>
    <name type="common">Green microalga</name>
    <dbReference type="NCBI Taxonomy" id="574566"/>
    <lineage>
        <taxon>Eukaryota</taxon>
        <taxon>Viridiplantae</taxon>
        <taxon>Chlorophyta</taxon>
        <taxon>core chlorophytes</taxon>
        <taxon>Trebouxiophyceae</taxon>
        <taxon>Trebouxiophyceae incertae sedis</taxon>
        <taxon>Coccomyxaceae</taxon>
        <taxon>Coccomyxa</taxon>
        <taxon>Coccomyxa subellipsoidea</taxon>
    </lineage>
</organism>
<dbReference type="Gene3D" id="1.50.10.10">
    <property type="match status" value="1"/>
</dbReference>
<evidence type="ECO:0000313" key="10">
    <source>
        <dbReference type="Proteomes" id="UP000007264"/>
    </source>
</evidence>
<dbReference type="InterPro" id="IPR001382">
    <property type="entry name" value="Glyco_hydro_47"/>
</dbReference>
<dbReference type="PANTHER" id="PTHR45679:SF5">
    <property type="entry name" value="ER DEGRADATION-ENHANCING ALPHA-MANNOSIDASE-LIKE PROTEIN 1"/>
    <property type="match status" value="1"/>
</dbReference>
<evidence type="ECO:0000313" key="9">
    <source>
        <dbReference type="EMBL" id="EIE22554.1"/>
    </source>
</evidence>
<dbReference type="GO" id="GO:1904380">
    <property type="term" value="P:endoplasmic reticulum mannose trimming"/>
    <property type="evidence" value="ECO:0007669"/>
    <property type="project" value="InterPro"/>
</dbReference>
<dbReference type="eggNOG" id="KOG2429">
    <property type="taxonomic scope" value="Eukaryota"/>
</dbReference>